<accession>A0A9Q8YC63</accession>
<keyword evidence="15" id="KW-0560">Oxidoreductase</keyword>
<dbReference type="InterPro" id="IPR015246">
    <property type="entry name" value="Formate_DH_TM"/>
</dbReference>
<evidence type="ECO:0000256" key="10">
    <source>
        <dbReference type="ARBA" id="ARBA00023014"/>
    </source>
</evidence>
<dbReference type="GO" id="GO:0051539">
    <property type="term" value="F:4 iron, 4 sulfur cluster binding"/>
    <property type="evidence" value="ECO:0007669"/>
    <property type="project" value="UniProtKB-KW"/>
</dbReference>
<dbReference type="InterPro" id="IPR017896">
    <property type="entry name" value="4Fe4S_Fe-S-bd"/>
</dbReference>
<feature type="binding site" evidence="12">
    <location>
        <position position="199"/>
    </location>
    <ligand>
        <name>[4Fe-4S] cluster</name>
        <dbReference type="ChEBI" id="CHEBI:49883"/>
        <label>1</label>
    </ligand>
</feature>
<keyword evidence="3" id="KW-1003">Cell membrane</keyword>
<dbReference type="EC" id="1.17.1.9" evidence="15"/>
<evidence type="ECO:0000256" key="2">
    <source>
        <dbReference type="ARBA" id="ARBA00022448"/>
    </source>
</evidence>
<evidence type="ECO:0000256" key="4">
    <source>
        <dbReference type="ARBA" id="ARBA00022485"/>
    </source>
</evidence>
<feature type="binding site" evidence="12">
    <location>
        <position position="123"/>
    </location>
    <ligand>
        <name>[4Fe-4S] cluster</name>
        <dbReference type="ChEBI" id="CHEBI:49883"/>
        <label>3</label>
    </ligand>
</feature>
<keyword evidence="8" id="KW-0249">Electron transport</keyword>
<feature type="domain" description="4Fe-4S ferredoxin-type" evidence="14">
    <location>
        <begin position="111"/>
        <end position="143"/>
    </location>
</feature>
<keyword evidence="6 12" id="KW-0479">Metal-binding</keyword>
<feature type="binding site" evidence="12">
    <location>
        <position position="132"/>
    </location>
    <ligand>
        <name>[4Fe-4S] cluster</name>
        <dbReference type="ChEBI" id="CHEBI:49883"/>
        <label>4</label>
    </ligand>
</feature>
<proteinExistence type="predicted"/>
<dbReference type="Gene3D" id="3.30.70.20">
    <property type="match status" value="2"/>
</dbReference>
<evidence type="ECO:0000256" key="1">
    <source>
        <dbReference type="ARBA" id="ARBA00004236"/>
    </source>
</evidence>
<keyword evidence="2" id="KW-0813">Transport</keyword>
<protein>
    <submittedName>
        <fullName evidence="15">Formate dehydrogenase subunit beta</fullName>
        <ecNumber evidence="15">1.17.1.9</ecNumber>
    </submittedName>
</protein>
<feature type="binding site" evidence="12">
    <location>
        <position position="67"/>
    </location>
    <ligand>
        <name>[4Fe-4S] cluster</name>
        <dbReference type="ChEBI" id="CHEBI:49883"/>
        <label>2</label>
    </ligand>
</feature>
<dbReference type="SUPFAM" id="SSF54862">
    <property type="entry name" value="4Fe-4S ferredoxins"/>
    <property type="match status" value="1"/>
</dbReference>
<evidence type="ECO:0000256" key="5">
    <source>
        <dbReference type="ARBA" id="ARBA00022692"/>
    </source>
</evidence>
<evidence type="ECO:0000256" key="3">
    <source>
        <dbReference type="ARBA" id="ARBA00022475"/>
    </source>
</evidence>
<keyword evidence="15" id="KW-0614">Plasmid</keyword>
<geneLocation type="plasmid" evidence="15 16">
    <name>pA</name>
</geneLocation>
<dbReference type="PANTHER" id="PTHR43545:SF6">
    <property type="entry name" value="FORMATE DEHYDROGENASE, NITRATE-INDUCIBLE, IRON-SULFUR SUBUNIT"/>
    <property type="match status" value="1"/>
</dbReference>
<keyword evidence="11" id="KW-0472">Membrane</keyword>
<dbReference type="PROSITE" id="PS51379">
    <property type="entry name" value="4FE4S_FER_2"/>
    <property type="match status" value="3"/>
</dbReference>
<feature type="binding site" evidence="12">
    <location>
        <position position="128"/>
    </location>
    <ligand>
        <name>[4Fe-4S] cluster</name>
        <dbReference type="ChEBI" id="CHEBI:49883"/>
        <label>3</label>
    </ligand>
</feature>
<keyword evidence="4 12" id="KW-0004">4Fe-4S</keyword>
<dbReference type="InterPro" id="IPR014603">
    <property type="entry name" value="Formate_DH_Fe-S_su"/>
</dbReference>
<reference evidence="15" key="1">
    <citation type="submission" date="2022-06" db="EMBL/GenBank/DDBJ databases">
        <title>Physiological and biochemical characterization and genomic elucidation of a strain of the genus Ensifer adhaerens M8 that combines arsenic oxidation and chromium reduction.</title>
        <authorList>
            <person name="Li X."/>
            <person name="Yu c."/>
        </authorList>
    </citation>
    <scope>NUCLEOTIDE SEQUENCE</scope>
    <source>
        <strain evidence="15">M8</strain>
        <plasmid evidence="15">pA</plasmid>
    </source>
</reference>
<dbReference type="InterPro" id="IPR017900">
    <property type="entry name" value="4Fe4S_Fe_S_CS"/>
</dbReference>
<dbReference type="NCBIfam" id="TIGR01582">
    <property type="entry name" value="FDH-beta"/>
    <property type="match status" value="1"/>
</dbReference>
<gene>
    <name evidence="15" type="primary">fdxH</name>
    <name evidence="15" type="ORF">NE863_19920</name>
</gene>
<feature type="binding site" evidence="12">
    <location>
        <position position="156"/>
    </location>
    <ligand>
        <name>[4Fe-4S] cluster</name>
        <dbReference type="ChEBI" id="CHEBI:49883"/>
        <label>4</label>
    </ligand>
</feature>
<dbReference type="InterPro" id="IPR038384">
    <property type="entry name" value="Formate_DH_C_sf"/>
</dbReference>
<evidence type="ECO:0000256" key="8">
    <source>
        <dbReference type="ARBA" id="ARBA00022982"/>
    </source>
</evidence>
<dbReference type="CDD" id="cd10558">
    <property type="entry name" value="FDH-N"/>
    <property type="match status" value="1"/>
</dbReference>
<evidence type="ECO:0000256" key="7">
    <source>
        <dbReference type="ARBA" id="ARBA00022737"/>
    </source>
</evidence>
<feature type="binding site" evidence="12">
    <location>
        <position position="57"/>
    </location>
    <ligand>
        <name>[4Fe-4S] cluster</name>
        <dbReference type="ChEBI" id="CHEBI:49883"/>
        <label>1</label>
    </ligand>
</feature>
<name>A0A9Q8YC63_ENSAD</name>
<dbReference type="InterPro" id="IPR006470">
    <property type="entry name" value="Formate_DH_bsu_Proteobacteria"/>
</dbReference>
<evidence type="ECO:0000256" key="13">
    <source>
        <dbReference type="SAM" id="MobiDB-lite"/>
    </source>
</evidence>
<dbReference type="GO" id="GO:0045333">
    <property type="term" value="P:cellular respiration"/>
    <property type="evidence" value="ECO:0007669"/>
    <property type="project" value="InterPro"/>
</dbReference>
<dbReference type="AlphaFoldDB" id="A0A9Q8YC63"/>
<dbReference type="PANTHER" id="PTHR43545">
    <property type="entry name" value="FORMATE DEHYDROGENASE, NITRATE-INDUCIBLE, IRON-SULFUR SUBUNIT"/>
    <property type="match status" value="1"/>
</dbReference>
<feature type="binding site" evidence="12">
    <location>
        <position position="159"/>
    </location>
    <ligand>
        <name>[4Fe-4S] cluster</name>
        <dbReference type="ChEBI" id="CHEBI:49883"/>
        <label>4</label>
    </ligand>
</feature>
<dbReference type="PROSITE" id="PS00198">
    <property type="entry name" value="4FE4S_FER_1"/>
    <property type="match status" value="1"/>
</dbReference>
<keyword evidence="9 12" id="KW-0408">Iron</keyword>
<dbReference type="Gene3D" id="1.20.5.480">
    <property type="entry name" value="Single helix bin"/>
    <property type="match status" value="1"/>
</dbReference>
<dbReference type="RefSeq" id="WP_252160758.1">
    <property type="nucleotide sequence ID" value="NZ_CP098808.1"/>
</dbReference>
<dbReference type="Proteomes" id="UP001055460">
    <property type="component" value="Plasmid pA"/>
</dbReference>
<evidence type="ECO:0000256" key="9">
    <source>
        <dbReference type="ARBA" id="ARBA00023004"/>
    </source>
</evidence>
<dbReference type="GO" id="GO:0046872">
    <property type="term" value="F:metal ion binding"/>
    <property type="evidence" value="ECO:0007669"/>
    <property type="project" value="UniProtKB-KW"/>
</dbReference>
<feature type="binding site" evidence="12">
    <location>
        <position position="195"/>
    </location>
    <ligand>
        <name>[4Fe-4S] cluster</name>
        <dbReference type="ChEBI" id="CHEBI:49883"/>
        <label>2</label>
    </ligand>
</feature>
<evidence type="ECO:0000256" key="11">
    <source>
        <dbReference type="ARBA" id="ARBA00023136"/>
    </source>
</evidence>
<dbReference type="InterPro" id="IPR051555">
    <property type="entry name" value="FDH_Electron_Transfer_Unit"/>
</dbReference>
<keyword evidence="5" id="KW-0812">Transmembrane</keyword>
<keyword evidence="7" id="KW-0677">Repeat</keyword>
<comment type="subcellular location">
    <subcellularLocation>
        <location evidence="1">Cell membrane</location>
    </subcellularLocation>
</comment>
<feature type="binding site" evidence="12">
    <location>
        <position position="120"/>
    </location>
    <ligand>
        <name>[4Fe-4S] cluster</name>
        <dbReference type="ChEBI" id="CHEBI:49883"/>
        <label>3</label>
    </ligand>
</feature>
<feature type="binding site" evidence="12">
    <location>
        <position position="183"/>
    </location>
    <ligand>
        <name>[4Fe-4S] cluster</name>
        <dbReference type="ChEBI" id="CHEBI:49883"/>
        <label>2</label>
    </ligand>
</feature>
<dbReference type="GO" id="GO:0008863">
    <property type="term" value="F:formate dehydrogenase (NAD+) activity"/>
    <property type="evidence" value="ECO:0007669"/>
    <property type="project" value="UniProtKB-EC"/>
</dbReference>
<evidence type="ECO:0000313" key="16">
    <source>
        <dbReference type="Proteomes" id="UP001055460"/>
    </source>
</evidence>
<dbReference type="Pfam" id="PF13247">
    <property type="entry name" value="Fer4_11"/>
    <property type="match status" value="1"/>
</dbReference>
<feature type="region of interest" description="Disordered" evidence="13">
    <location>
        <begin position="305"/>
        <end position="328"/>
    </location>
</feature>
<sequence>MSERAPEPVTAAANPPLQPLASNLLPSDVVKASATSSVPAPERQLTPVAKLIDVSKCIGCKACQSACIEWNDTHPDLEENVGVYENPHDLTADMFTLMRFTEYENPVTNEFEWLIRKDGCMHCADPGCLKACPAPGAIVQYSNGIVDFISDNCIGCGYCIAGCPFNIPRISKTAHVSKKCTLCSDRVAVGQGPACAKACPTKAISFGTKEDMVTLANERVEDLKSRGYDHAGLYDPQGVGGTHVMYVLHHADQPSLYSGLPEDPQISPVVRGWKGPAKTVGLAVAGLAAAGAVLHGIFARPNEVTAHEEGEAEELVEDRNSPQGGREA</sequence>
<comment type="cofactor">
    <cofactor evidence="12">
        <name>[4Fe-4S] cluster</name>
        <dbReference type="ChEBI" id="CHEBI:49883"/>
    </cofactor>
    <text evidence="12">Binds 4 [4Fe-4S] clusters per subunit.</text>
</comment>
<feature type="binding site" evidence="12">
    <location>
        <position position="180"/>
    </location>
    <ligand>
        <name>[4Fe-4S] cluster</name>
        <dbReference type="ChEBI" id="CHEBI:49883"/>
        <label>2</label>
    </ligand>
</feature>
<evidence type="ECO:0000259" key="14">
    <source>
        <dbReference type="PROSITE" id="PS51379"/>
    </source>
</evidence>
<dbReference type="GO" id="GO:0005886">
    <property type="term" value="C:plasma membrane"/>
    <property type="evidence" value="ECO:0007669"/>
    <property type="project" value="UniProtKB-SubCell"/>
</dbReference>
<feature type="binding site" evidence="12">
    <location>
        <position position="163"/>
    </location>
    <ligand>
        <name>[4Fe-4S] cluster</name>
        <dbReference type="ChEBI" id="CHEBI:49883"/>
        <label>3</label>
    </ligand>
</feature>
<feature type="binding site" evidence="12">
    <location>
        <position position="60"/>
    </location>
    <ligand>
        <name>[4Fe-4S] cluster</name>
        <dbReference type="ChEBI" id="CHEBI:49883"/>
        <label>1</label>
    </ligand>
</feature>
<feature type="domain" description="4Fe-4S ferredoxin-type" evidence="14">
    <location>
        <begin position="48"/>
        <end position="67"/>
    </location>
</feature>
<feature type="domain" description="4Fe-4S ferredoxin-type" evidence="14">
    <location>
        <begin position="144"/>
        <end position="173"/>
    </location>
</feature>
<feature type="binding site" evidence="12">
    <location>
        <position position="153"/>
    </location>
    <ligand>
        <name>[4Fe-4S] cluster</name>
        <dbReference type="ChEBI" id="CHEBI:49883"/>
        <label>4</label>
    </ligand>
</feature>
<organism evidence="15 16">
    <name type="scientific">Ensifer adhaerens</name>
    <name type="common">Sinorhizobium morelense</name>
    <dbReference type="NCBI Taxonomy" id="106592"/>
    <lineage>
        <taxon>Bacteria</taxon>
        <taxon>Pseudomonadati</taxon>
        <taxon>Pseudomonadota</taxon>
        <taxon>Alphaproteobacteria</taxon>
        <taxon>Hyphomicrobiales</taxon>
        <taxon>Rhizobiaceae</taxon>
        <taxon>Sinorhizobium/Ensifer group</taxon>
        <taxon>Ensifer</taxon>
    </lineage>
</organism>
<evidence type="ECO:0000256" key="12">
    <source>
        <dbReference type="PIRSR" id="PIRSR036298-50"/>
    </source>
</evidence>
<evidence type="ECO:0000313" key="15">
    <source>
        <dbReference type="EMBL" id="USJ26237.1"/>
    </source>
</evidence>
<dbReference type="SUPFAM" id="SSF81597">
    <property type="entry name" value="Iron-sulfur subunit of formate dehydrogenase N, transmembrane anchor"/>
    <property type="match status" value="1"/>
</dbReference>
<evidence type="ECO:0000256" key="6">
    <source>
        <dbReference type="ARBA" id="ARBA00022723"/>
    </source>
</evidence>
<feature type="binding site" evidence="12">
    <location>
        <position position="63"/>
    </location>
    <ligand>
        <name>[4Fe-4S] cluster</name>
        <dbReference type="ChEBI" id="CHEBI:49883"/>
        <label>1</label>
    </ligand>
</feature>
<keyword evidence="10 12" id="KW-0411">Iron-sulfur</keyword>
<dbReference type="EMBL" id="CP098808">
    <property type="protein sequence ID" value="USJ26237.1"/>
    <property type="molecule type" value="Genomic_DNA"/>
</dbReference>
<dbReference type="Pfam" id="PF09163">
    <property type="entry name" value="Form-deh_trans"/>
    <property type="match status" value="1"/>
</dbReference>
<dbReference type="PIRSF" id="PIRSF036298">
    <property type="entry name" value="FDH_4Fe4S"/>
    <property type="match status" value="1"/>
</dbReference>
<dbReference type="GO" id="GO:0015944">
    <property type="term" value="P:formate oxidation"/>
    <property type="evidence" value="ECO:0007669"/>
    <property type="project" value="InterPro"/>
</dbReference>